<accession>A0A918WHV5</accession>
<keyword evidence="2" id="KW-0732">Signal</keyword>
<feature type="chain" id="PRO_5038612556" description="Lipoprotein" evidence="2">
    <location>
        <begin position="17"/>
        <end position="236"/>
    </location>
</feature>
<feature type="compositionally biased region" description="Basic and acidic residues" evidence="1">
    <location>
        <begin position="155"/>
        <end position="167"/>
    </location>
</feature>
<feature type="compositionally biased region" description="Low complexity" evidence="1">
    <location>
        <begin position="88"/>
        <end position="97"/>
    </location>
</feature>
<feature type="region of interest" description="Disordered" evidence="1">
    <location>
        <begin position="19"/>
        <end position="211"/>
    </location>
</feature>
<reference evidence="3" key="2">
    <citation type="submission" date="2020-09" db="EMBL/GenBank/DDBJ databases">
        <authorList>
            <person name="Sun Q."/>
            <person name="Ohkuma M."/>
        </authorList>
    </citation>
    <scope>NUCLEOTIDE SEQUENCE</scope>
    <source>
        <strain evidence="3">JCM 4633</strain>
    </source>
</reference>
<evidence type="ECO:0000256" key="2">
    <source>
        <dbReference type="SAM" id="SignalP"/>
    </source>
</evidence>
<comment type="caution">
    <text evidence="3">The sequence shown here is derived from an EMBL/GenBank/DDBJ whole genome shotgun (WGS) entry which is preliminary data.</text>
</comment>
<dbReference type="AlphaFoldDB" id="A0A918WHV5"/>
<evidence type="ECO:0000256" key="1">
    <source>
        <dbReference type="SAM" id="MobiDB-lite"/>
    </source>
</evidence>
<dbReference type="EMBL" id="BMVB01000006">
    <property type="protein sequence ID" value="GHC47666.1"/>
    <property type="molecule type" value="Genomic_DNA"/>
</dbReference>
<dbReference type="Proteomes" id="UP000646244">
    <property type="component" value="Unassembled WGS sequence"/>
</dbReference>
<organism evidence="3 4">
    <name type="scientific">Streptomyces cinnamoneus</name>
    <name type="common">Streptoverticillium cinnamoneum</name>
    <dbReference type="NCBI Taxonomy" id="53446"/>
    <lineage>
        <taxon>Bacteria</taxon>
        <taxon>Bacillati</taxon>
        <taxon>Actinomycetota</taxon>
        <taxon>Actinomycetes</taxon>
        <taxon>Kitasatosporales</taxon>
        <taxon>Streptomycetaceae</taxon>
        <taxon>Streptomyces</taxon>
        <taxon>Streptomyces cinnamoneus group</taxon>
    </lineage>
</organism>
<feature type="compositionally biased region" description="Low complexity" evidence="1">
    <location>
        <begin position="37"/>
        <end position="50"/>
    </location>
</feature>
<sequence>MPAAAALVAVAMSAAAGCVSVSPHDDDRSARPPRLTRAAGPEAAPGPARESLTTTGDGPERGRAATLGRPSDASADLTDPPLVLTGEPSWAPSWGPRPSWPPGWPLWGREHDRAGGATGSHDRESGEPAREADRPAGSARSAGPPPPAAAPPSREAAHEAPGPRREAPPPPAERQADQESRPRHEPEARHEAPAPAPAAPAPRGRKGNGVCAMGDTYGKWQKGGDASRICHQVYGN</sequence>
<protein>
    <recommendedName>
        <fullName evidence="5">Lipoprotein</fullName>
    </recommendedName>
</protein>
<gene>
    <name evidence="3" type="ORF">GCM10010507_24030</name>
</gene>
<feature type="compositionally biased region" description="Basic and acidic residues" evidence="1">
    <location>
        <begin position="174"/>
        <end position="192"/>
    </location>
</feature>
<evidence type="ECO:0008006" key="5">
    <source>
        <dbReference type="Google" id="ProtNLM"/>
    </source>
</evidence>
<feature type="compositionally biased region" description="Basic and acidic residues" evidence="1">
    <location>
        <begin position="108"/>
        <end position="134"/>
    </location>
</feature>
<reference evidence="3" key="1">
    <citation type="journal article" date="2014" name="Int. J. Syst. Evol. Microbiol.">
        <title>Complete genome sequence of Corynebacterium casei LMG S-19264T (=DSM 44701T), isolated from a smear-ripened cheese.</title>
        <authorList>
            <consortium name="US DOE Joint Genome Institute (JGI-PGF)"/>
            <person name="Walter F."/>
            <person name="Albersmeier A."/>
            <person name="Kalinowski J."/>
            <person name="Ruckert C."/>
        </authorList>
    </citation>
    <scope>NUCLEOTIDE SEQUENCE</scope>
    <source>
        <strain evidence="3">JCM 4633</strain>
    </source>
</reference>
<evidence type="ECO:0000313" key="3">
    <source>
        <dbReference type="EMBL" id="GHC47666.1"/>
    </source>
</evidence>
<name>A0A918WHV5_STRCJ</name>
<feature type="signal peptide" evidence="2">
    <location>
        <begin position="1"/>
        <end position="16"/>
    </location>
</feature>
<dbReference type="RefSeq" id="WP_190109690.1">
    <property type="nucleotide sequence ID" value="NZ_BMVB01000006.1"/>
</dbReference>
<evidence type="ECO:0000313" key="4">
    <source>
        <dbReference type="Proteomes" id="UP000646244"/>
    </source>
</evidence>
<proteinExistence type="predicted"/>